<proteinExistence type="predicted"/>
<evidence type="ECO:0008006" key="5">
    <source>
        <dbReference type="Google" id="ProtNLM"/>
    </source>
</evidence>
<dbReference type="Proteomes" id="UP000001396">
    <property type="component" value="Unassembled WGS sequence"/>
</dbReference>
<dbReference type="AlphaFoldDB" id="D3BIR4"/>
<evidence type="ECO:0000256" key="2">
    <source>
        <dbReference type="SAM" id="Phobius"/>
    </source>
</evidence>
<keyword evidence="2" id="KW-0812">Transmembrane</keyword>
<protein>
    <recommendedName>
        <fullName evidence="5">Transmembrane protein</fullName>
    </recommendedName>
</protein>
<reference evidence="3 4" key="1">
    <citation type="journal article" date="2011" name="Genome Res.">
        <title>Phylogeny-wide analysis of social amoeba genomes highlights ancient origins for complex intercellular communication.</title>
        <authorList>
            <person name="Heidel A.J."/>
            <person name="Lawal H.M."/>
            <person name="Felder M."/>
            <person name="Schilde C."/>
            <person name="Helps N.R."/>
            <person name="Tunggal B."/>
            <person name="Rivero F."/>
            <person name="John U."/>
            <person name="Schleicher M."/>
            <person name="Eichinger L."/>
            <person name="Platzer M."/>
            <person name="Noegel A.A."/>
            <person name="Schaap P."/>
            <person name="Gloeckner G."/>
        </authorList>
    </citation>
    <scope>NUCLEOTIDE SEQUENCE [LARGE SCALE GENOMIC DNA]</scope>
    <source>
        <strain evidence="4">ATCC 26659 / Pp 5 / PN500</strain>
    </source>
</reference>
<dbReference type="GeneID" id="31363629"/>
<keyword evidence="4" id="KW-1185">Reference proteome</keyword>
<feature type="compositionally biased region" description="Basic and acidic residues" evidence="1">
    <location>
        <begin position="1"/>
        <end position="12"/>
    </location>
</feature>
<gene>
    <name evidence="3" type="ORF">PPL_08149</name>
</gene>
<dbReference type="FunCoup" id="D3BIR4">
    <property type="interactions" value="805"/>
</dbReference>
<dbReference type="EMBL" id="ADBJ01000037">
    <property type="protein sequence ID" value="EFA78688.1"/>
    <property type="molecule type" value="Genomic_DNA"/>
</dbReference>
<feature type="region of interest" description="Disordered" evidence="1">
    <location>
        <begin position="1"/>
        <end position="39"/>
    </location>
</feature>
<organism evidence="3 4">
    <name type="scientific">Heterostelium pallidum (strain ATCC 26659 / Pp 5 / PN500)</name>
    <name type="common">Cellular slime mold</name>
    <name type="synonym">Polysphondylium pallidum</name>
    <dbReference type="NCBI Taxonomy" id="670386"/>
    <lineage>
        <taxon>Eukaryota</taxon>
        <taxon>Amoebozoa</taxon>
        <taxon>Evosea</taxon>
        <taxon>Eumycetozoa</taxon>
        <taxon>Dictyostelia</taxon>
        <taxon>Acytosteliales</taxon>
        <taxon>Acytosteliaceae</taxon>
        <taxon>Heterostelium</taxon>
    </lineage>
</organism>
<accession>D3BIR4</accession>
<evidence type="ECO:0000256" key="1">
    <source>
        <dbReference type="SAM" id="MobiDB-lite"/>
    </source>
</evidence>
<feature type="transmembrane region" description="Helical" evidence="2">
    <location>
        <begin position="82"/>
        <end position="99"/>
    </location>
</feature>
<sequence>MSQNKRVEREPFEDLSGPGAPVKKESQQQYFARRSQEEEESRQVFLRQGIKGGLIYTGVTAALVAAGTYFSPRIRQTLSWNIRAFIVSSGFVAGFWIYGETSSRQVIHNRLYKEMDQFYNQPHQQQQQQQKK</sequence>
<feature type="transmembrane region" description="Helical" evidence="2">
    <location>
        <begin position="52"/>
        <end position="70"/>
    </location>
</feature>
<dbReference type="OMA" id="WIYGETA"/>
<dbReference type="InParanoid" id="D3BIR4"/>
<comment type="caution">
    <text evidence="3">The sequence shown here is derived from an EMBL/GenBank/DDBJ whole genome shotgun (WGS) entry which is preliminary data.</text>
</comment>
<name>D3BIR4_HETP5</name>
<evidence type="ECO:0000313" key="3">
    <source>
        <dbReference type="EMBL" id="EFA78688.1"/>
    </source>
</evidence>
<evidence type="ECO:0000313" key="4">
    <source>
        <dbReference type="Proteomes" id="UP000001396"/>
    </source>
</evidence>
<dbReference type="RefSeq" id="XP_020430812.1">
    <property type="nucleotide sequence ID" value="XM_020578973.1"/>
</dbReference>
<keyword evidence="2" id="KW-1133">Transmembrane helix</keyword>
<keyword evidence="2" id="KW-0472">Membrane</keyword>